<reference evidence="1 2" key="1">
    <citation type="submission" date="2016-10" db="EMBL/GenBank/DDBJ databases">
        <authorList>
            <person name="de Groot N.N."/>
        </authorList>
    </citation>
    <scope>NUCLEOTIDE SEQUENCE [LARGE SCALE GENOMIC DNA]</scope>
    <source>
        <strain evidence="1 2">Sb04</strain>
    </source>
</reference>
<dbReference type="EMBL" id="FNJK01000002">
    <property type="protein sequence ID" value="SDO83748.1"/>
    <property type="molecule type" value="Genomic_DNA"/>
</dbReference>
<proteinExistence type="predicted"/>
<protein>
    <recommendedName>
        <fullName evidence="3">TipC family immunity protein</fullName>
    </recommendedName>
</protein>
<evidence type="ECO:0008006" key="3">
    <source>
        <dbReference type="Google" id="ProtNLM"/>
    </source>
</evidence>
<evidence type="ECO:0000313" key="1">
    <source>
        <dbReference type="EMBL" id="SDO83748.1"/>
    </source>
</evidence>
<evidence type="ECO:0000313" key="2">
    <source>
        <dbReference type="Proteomes" id="UP000183816"/>
    </source>
</evidence>
<dbReference type="NCBIfam" id="NF033863">
    <property type="entry name" value="immun_TipC_fam"/>
    <property type="match status" value="1"/>
</dbReference>
<dbReference type="InterPro" id="IPR048042">
    <property type="entry name" value="TipC-like"/>
</dbReference>
<dbReference type="OrthoDB" id="2221131at2"/>
<accession>A0A1H0MTH0</accession>
<name>A0A1H0MTH0_STREI</name>
<dbReference type="AlphaFoldDB" id="A0A1H0MTH0"/>
<gene>
    <name evidence="1" type="ORF">SAMN05216347_102472</name>
</gene>
<dbReference type="RefSeq" id="WP_074482206.1">
    <property type="nucleotide sequence ID" value="NZ_FNJK01000002.1"/>
</dbReference>
<sequence>MTKKLISILVLLVAALTFGLHHYLSQPKNIFDEMYQETKQTYRSGNILRKINGFEIDKIWPSDDSNISKTPSGKYSDEILNHYSDIRIGFNFEQNSKLMSVSFKREVSSNTNLIIWSLYSCKDRVLTKTVEIRVKSGDSDKYIEDQSKVKAYLAKYGITASDLDKYYNEVVNQKVLKDWCSIYDSKFSPKDYGDVTVKTEWENW</sequence>
<organism evidence="1 2">
    <name type="scientific">Streptococcus equinus</name>
    <name type="common">Streptococcus bovis</name>
    <dbReference type="NCBI Taxonomy" id="1335"/>
    <lineage>
        <taxon>Bacteria</taxon>
        <taxon>Bacillati</taxon>
        <taxon>Bacillota</taxon>
        <taxon>Bacilli</taxon>
        <taxon>Lactobacillales</taxon>
        <taxon>Streptococcaceae</taxon>
        <taxon>Streptococcus</taxon>
    </lineage>
</organism>
<dbReference type="Proteomes" id="UP000183816">
    <property type="component" value="Unassembled WGS sequence"/>
</dbReference>